<dbReference type="AlphaFoldDB" id="A0A6G5R6Y5"/>
<sequence>MEETVRWLTPEEQLAWRGFVRLHERLGGRLGRQLQTESNMSSADFAVLVELTDVPEGRQRFLDLAQSLEWEKSRMSHHISRMAKRGLVKREECPEDGRGAFVVITDAGREAIEAAAPRHVEAVRALFLDHVTPAELRVLADISDRVVGKLDEDSS</sequence>
<evidence type="ECO:0000313" key="3">
    <source>
        <dbReference type="Proteomes" id="UP000495940"/>
    </source>
</evidence>
<protein>
    <submittedName>
        <fullName evidence="2">MarR family transcriptional regulator</fullName>
    </submittedName>
</protein>
<dbReference type="KEGG" id="shaw:CEB94_00605"/>
<dbReference type="InterPro" id="IPR039422">
    <property type="entry name" value="MarR/SlyA-like"/>
</dbReference>
<feature type="domain" description="HTH marR-type" evidence="1">
    <location>
        <begin position="12"/>
        <end position="148"/>
    </location>
</feature>
<dbReference type="SUPFAM" id="SSF46785">
    <property type="entry name" value="Winged helix' DNA-binding domain"/>
    <property type="match status" value="1"/>
</dbReference>
<dbReference type="InterPro" id="IPR036388">
    <property type="entry name" value="WH-like_DNA-bd_sf"/>
</dbReference>
<proteinExistence type="predicted"/>
<keyword evidence="3" id="KW-1185">Reference proteome</keyword>
<dbReference type="Proteomes" id="UP000495940">
    <property type="component" value="Chromosome"/>
</dbReference>
<dbReference type="GO" id="GO:0006950">
    <property type="term" value="P:response to stress"/>
    <property type="evidence" value="ECO:0007669"/>
    <property type="project" value="TreeGrafter"/>
</dbReference>
<dbReference type="SMART" id="SM00347">
    <property type="entry name" value="HTH_MARR"/>
    <property type="match status" value="1"/>
</dbReference>
<dbReference type="InterPro" id="IPR000835">
    <property type="entry name" value="HTH_MarR-typ"/>
</dbReference>
<accession>A0A6G5R6Y5</accession>
<dbReference type="PANTHER" id="PTHR33164">
    <property type="entry name" value="TRANSCRIPTIONAL REGULATOR, MARR FAMILY"/>
    <property type="match status" value="1"/>
</dbReference>
<evidence type="ECO:0000313" key="2">
    <source>
        <dbReference type="EMBL" id="QCD53589.1"/>
    </source>
</evidence>
<dbReference type="Gene3D" id="1.10.10.10">
    <property type="entry name" value="Winged helix-like DNA-binding domain superfamily/Winged helix DNA-binding domain"/>
    <property type="match status" value="1"/>
</dbReference>
<dbReference type="RefSeq" id="WP_175430280.1">
    <property type="nucleotide sequence ID" value="NZ_CP021978.1"/>
</dbReference>
<dbReference type="InterPro" id="IPR036390">
    <property type="entry name" value="WH_DNA-bd_sf"/>
</dbReference>
<gene>
    <name evidence="2" type="ORF">CEB94_00605</name>
</gene>
<evidence type="ECO:0000259" key="1">
    <source>
        <dbReference type="PROSITE" id="PS50995"/>
    </source>
</evidence>
<dbReference type="GO" id="GO:0003700">
    <property type="term" value="F:DNA-binding transcription factor activity"/>
    <property type="evidence" value="ECO:0007669"/>
    <property type="project" value="InterPro"/>
</dbReference>
<reference evidence="2 3" key="1">
    <citation type="submission" date="2017-06" db="EMBL/GenBank/DDBJ databases">
        <title>Complete Genome Sequence of Streptomyces hawaiiensis NRRL 15010 and insights into acyldepsipeptides biosynthesis.</title>
        <authorList>
            <person name="Mariita R.M."/>
            <person name="Sello J.K."/>
        </authorList>
    </citation>
    <scope>NUCLEOTIDE SEQUENCE [LARGE SCALE GENOMIC DNA]</scope>
    <source>
        <strain evidence="2 3">ATCC 12236</strain>
    </source>
</reference>
<dbReference type="PANTHER" id="PTHR33164:SF99">
    <property type="entry name" value="MARR FAMILY REGULATORY PROTEIN"/>
    <property type="match status" value="1"/>
</dbReference>
<name>A0A6G5R6Y5_9ACTN</name>
<dbReference type="PROSITE" id="PS50995">
    <property type="entry name" value="HTH_MARR_2"/>
    <property type="match status" value="1"/>
</dbReference>
<dbReference type="Pfam" id="PF12802">
    <property type="entry name" value="MarR_2"/>
    <property type="match status" value="1"/>
</dbReference>
<organism evidence="2 3">
    <name type="scientific">Streptomyces hawaiiensis</name>
    <dbReference type="NCBI Taxonomy" id="67305"/>
    <lineage>
        <taxon>Bacteria</taxon>
        <taxon>Bacillati</taxon>
        <taxon>Actinomycetota</taxon>
        <taxon>Actinomycetes</taxon>
        <taxon>Kitasatosporales</taxon>
        <taxon>Streptomycetaceae</taxon>
        <taxon>Streptomyces</taxon>
    </lineage>
</organism>
<dbReference type="EMBL" id="CP021978">
    <property type="protein sequence ID" value="QCD53589.1"/>
    <property type="molecule type" value="Genomic_DNA"/>
</dbReference>